<dbReference type="EMBL" id="BGPR01075951">
    <property type="protein sequence ID" value="GBL58321.1"/>
    <property type="molecule type" value="Genomic_DNA"/>
</dbReference>
<sequence>MYDQERERALTFKGSSYKRAAPPYQLSSLPAFKQEARLSMKVYQKLLSKFLARLEISPQWGLGAPQTASARALTKMQNTLCIYKAAMA</sequence>
<evidence type="ECO:0000313" key="1">
    <source>
        <dbReference type="EMBL" id="GBL58249.1"/>
    </source>
</evidence>
<dbReference type="EMBL" id="BGPR01075949">
    <property type="protein sequence ID" value="GBL58307.1"/>
    <property type="molecule type" value="Genomic_DNA"/>
</dbReference>
<evidence type="ECO:0000313" key="4">
    <source>
        <dbReference type="EMBL" id="GBL58321.1"/>
    </source>
</evidence>
<protein>
    <submittedName>
        <fullName evidence="3">Uncharacterized protein</fullName>
    </submittedName>
</protein>
<reference evidence="3 5" key="1">
    <citation type="journal article" date="2019" name="Sci. Rep.">
        <title>Orb-weaving spider Araneus ventricosus genome elucidates the spidroin gene catalogue.</title>
        <authorList>
            <person name="Kono N."/>
            <person name="Nakamura H."/>
            <person name="Ohtoshi R."/>
            <person name="Moran D.A.P."/>
            <person name="Shinohara A."/>
            <person name="Yoshida Y."/>
            <person name="Fujiwara M."/>
            <person name="Mori M."/>
            <person name="Tomita M."/>
            <person name="Arakawa K."/>
        </authorList>
    </citation>
    <scope>NUCLEOTIDE SEQUENCE [LARGE SCALE GENOMIC DNA]</scope>
</reference>
<proteinExistence type="predicted"/>
<dbReference type="EMBL" id="BGPR01075946">
    <property type="protein sequence ID" value="GBL58269.1"/>
    <property type="molecule type" value="Genomic_DNA"/>
</dbReference>
<keyword evidence="5" id="KW-1185">Reference proteome</keyword>
<accession>A0A4Y1ZNT1</accession>
<dbReference type="Proteomes" id="UP000499080">
    <property type="component" value="Unassembled WGS sequence"/>
</dbReference>
<dbReference type="AlphaFoldDB" id="A0A4Y1ZNT1"/>
<name>A0A4Y1ZNT1_ARAVE</name>
<evidence type="ECO:0000313" key="2">
    <source>
        <dbReference type="EMBL" id="GBL58269.1"/>
    </source>
</evidence>
<gene>
    <name evidence="3" type="ORF">AVEN_113533_1</name>
    <name evidence="4" type="ORF">AVEN_211856_1</name>
    <name evidence="1" type="ORF">AVEN_36582_1</name>
    <name evidence="2" type="ORF">AVEN_51011_1</name>
</gene>
<dbReference type="EMBL" id="BGPR01075944">
    <property type="protein sequence ID" value="GBL58249.1"/>
    <property type="molecule type" value="Genomic_DNA"/>
</dbReference>
<evidence type="ECO:0000313" key="5">
    <source>
        <dbReference type="Proteomes" id="UP000499080"/>
    </source>
</evidence>
<comment type="caution">
    <text evidence="3">The sequence shown here is derived from an EMBL/GenBank/DDBJ whole genome shotgun (WGS) entry which is preliminary data.</text>
</comment>
<organism evidence="3 5">
    <name type="scientific">Araneus ventricosus</name>
    <name type="common">Orbweaver spider</name>
    <name type="synonym">Epeira ventricosa</name>
    <dbReference type="NCBI Taxonomy" id="182803"/>
    <lineage>
        <taxon>Eukaryota</taxon>
        <taxon>Metazoa</taxon>
        <taxon>Ecdysozoa</taxon>
        <taxon>Arthropoda</taxon>
        <taxon>Chelicerata</taxon>
        <taxon>Arachnida</taxon>
        <taxon>Araneae</taxon>
        <taxon>Araneomorphae</taxon>
        <taxon>Entelegynae</taxon>
        <taxon>Araneoidea</taxon>
        <taxon>Araneidae</taxon>
        <taxon>Araneus</taxon>
    </lineage>
</organism>
<evidence type="ECO:0000313" key="3">
    <source>
        <dbReference type="EMBL" id="GBL58307.1"/>
    </source>
</evidence>